<proteinExistence type="inferred from homology"/>
<dbReference type="GO" id="GO:0005829">
    <property type="term" value="C:cytosol"/>
    <property type="evidence" value="ECO:0007669"/>
    <property type="project" value="TreeGrafter"/>
</dbReference>
<gene>
    <name evidence="4" type="ORF">EVB02_03330</name>
</gene>
<dbReference type="InterPro" id="IPR036894">
    <property type="entry name" value="YbaB-like_sf"/>
</dbReference>
<feature type="coiled-coil region" evidence="3">
    <location>
        <begin position="3"/>
        <end position="30"/>
    </location>
</feature>
<comment type="subcellular location">
    <subcellularLocation>
        <location evidence="2">Cytoplasm</location>
        <location evidence="2">Nucleoid</location>
    </subcellularLocation>
</comment>
<sequence length="105" mass="11661">MDMNNLMKQAQKMQEKMAKMQDDSQNIEITGESGAGLVSVTITGRYDVKNIFIDPSVFSEDKDFLEDLIAAAFNDAVRKVESETKSMMNSIAGGLQMPPGFKFPF</sequence>
<comment type="subunit">
    <text evidence="2">Homodimer.</text>
</comment>
<evidence type="ECO:0000256" key="2">
    <source>
        <dbReference type="HAMAP-Rule" id="MF_00274"/>
    </source>
</evidence>
<dbReference type="SUPFAM" id="SSF82607">
    <property type="entry name" value="YbaB-like"/>
    <property type="match status" value="1"/>
</dbReference>
<accession>A0A520LKQ5</accession>
<evidence type="ECO:0000313" key="5">
    <source>
        <dbReference type="Proteomes" id="UP000318148"/>
    </source>
</evidence>
<comment type="function">
    <text evidence="2">Binds to DNA and alters its conformation. May be involved in regulation of gene expression, nucleoid organization and DNA protection.</text>
</comment>
<protein>
    <recommendedName>
        <fullName evidence="2">Nucleoid-associated protein EVB02_03330</fullName>
    </recommendedName>
</protein>
<name>A0A520LKQ5_9GAMM</name>
<dbReference type="NCBIfam" id="TIGR00103">
    <property type="entry name" value="DNA_YbaB_EbfC"/>
    <property type="match status" value="1"/>
</dbReference>
<dbReference type="EMBL" id="SHBO01000041">
    <property type="protein sequence ID" value="RZO05472.1"/>
    <property type="molecule type" value="Genomic_DNA"/>
</dbReference>
<evidence type="ECO:0000313" key="4">
    <source>
        <dbReference type="EMBL" id="RZO05472.1"/>
    </source>
</evidence>
<dbReference type="HAMAP" id="MF_00274">
    <property type="entry name" value="DNA_YbaB_EbfC"/>
    <property type="match status" value="1"/>
</dbReference>
<dbReference type="AlphaFoldDB" id="A0A520LKQ5"/>
<dbReference type="Proteomes" id="UP000318148">
    <property type="component" value="Unassembled WGS sequence"/>
</dbReference>
<dbReference type="Gene3D" id="3.30.1310.10">
    <property type="entry name" value="Nucleoid-associated protein YbaB-like domain"/>
    <property type="match status" value="1"/>
</dbReference>
<organism evidence="4 5">
    <name type="scientific">SAR92 clade bacterium</name>
    <dbReference type="NCBI Taxonomy" id="2315479"/>
    <lineage>
        <taxon>Bacteria</taxon>
        <taxon>Pseudomonadati</taxon>
        <taxon>Pseudomonadota</taxon>
        <taxon>Gammaproteobacteria</taxon>
        <taxon>Cellvibrionales</taxon>
        <taxon>Porticoccaceae</taxon>
        <taxon>SAR92 clade</taxon>
    </lineage>
</organism>
<comment type="caution">
    <text evidence="4">The sequence shown here is derived from an EMBL/GenBank/DDBJ whole genome shotgun (WGS) entry which is preliminary data.</text>
</comment>
<evidence type="ECO:0000256" key="3">
    <source>
        <dbReference type="SAM" id="Coils"/>
    </source>
</evidence>
<dbReference type="PANTHER" id="PTHR33449:SF1">
    <property type="entry name" value="NUCLEOID-ASSOCIATED PROTEIN YBAB"/>
    <property type="match status" value="1"/>
</dbReference>
<keyword evidence="1 2" id="KW-0238">DNA-binding</keyword>
<dbReference type="InterPro" id="IPR004401">
    <property type="entry name" value="YbaB/EbfC"/>
</dbReference>
<keyword evidence="2" id="KW-0963">Cytoplasm</keyword>
<dbReference type="Pfam" id="PF02575">
    <property type="entry name" value="YbaB_DNA_bd"/>
    <property type="match status" value="1"/>
</dbReference>
<comment type="similarity">
    <text evidence="2">Belongs to the YbaB/EbfC family.</text>
</comment>
<dbReference type="GO" id="GO:0043590">
    <property type="term" value="C:bacterial nucleoid"/>
    <property type="evidence" value="ECO:0007669"/>
    <property type="project" value="UniProtKB-UniRule"/>
</dbReference>
<reference evidence="4 5" key="1">
    <citation type="submission" date="2019-02" db="EMBL/GenBank/DDBJ databases">
        <title>Prokaryotic population dynamics and viral predation in marine succession experiment using metagenomics: the confinement effect.</title>
        <authorList>
            <person name="Haro-Moreno J.M."/>
            <person name="Rodriguez-Valera F."/>
            <person name="Lopez-Perez M."/>
        </authorList>
    </citation>
    <scope>NUCLEOTIDE SEQUENCE [LARGE SCALE GENOMIC DNA]</scope>
    <source>
        <strain evidence="4">MED-G169</strain>
    </source>
</reference>
<keyword evidence="3" id="KW-0175">Coiled coil</keyword>
<evidence type="ECO:0000256" key="1">
    <source>
        <dbReference type="ARBA" id="ARBA00023125"/>
    </source>
</evidence>
<dbReference type="PANTHER" id="PTHR33449">
    <property type="entry name" value="NUCLEOID-ASSOCIATED PROTEIN YBAB"/>
    <property type="match status" value="1"/>
</dbReference>
<dbReference type="PIRSF" id="PIRSF004555">
    <property type="entry name" value="UCP004555"/>
    <property type="match status" value="1"/>
</dbReference>
<dbReference type="GO" id="GO:0003677">
    <property type="term" value="F:DNA binding"/>
    <property type="evidence" value="ECO:0007669"/>
    <property type="project" value="UniProtKB-UniRule"/>
</dbReference>